<name>A0A6M0IC77_9BACT</name>
<evidence type="ECO:0000313" key="2">
    <source>
        <dbReference type="Proteomes" id="UP000477386"/>
    </source>
</evidence>
<evidence type="ECO:0000313" key="1">
    <source>
        <dbReference type="EMBL" id="NEU65809.1"/>
    </source>
</evidence>
<comment type="caution">
    <text evidence="1">The sequence shown here is derived from an EMBL/GenBank/DDBJ whole genome shotgun (WGS) entry which is preliminary data.</text>
</comment>
<organism evidence="1 2">
    <name type="scientific">Spirosoma agri</name>
    <dbReference type="NCBI Taxonomy" id="1987381"/>
    <lineage>
        <taxon>Bacteria</taxon>
        <taxon>Pseudomonadati</taxon>
        <taxon>Bacteroidota</taxon>
        <taxon>Cytophagia</taxon>
        <taxon>Cytophagales</taxon>
        <taxon>Cytophagaceae</taxon>
        <taxon>Spirosoma</taxon>
    </lineage>
</organism>
<gene>
    <name evidence="1" type="ORF">GK091_02875</name>
</gene>
<proteinExistence type="predicted"/>
<dbReference type="EMBL" id="JAAGNZ010000001">
    <property type="protein sequence ID" value="NEU65809.1"/>
    <property type="molecule type" value="Genomic_DNA"/>
</dbReference>
<dbReference type="AlphaFoldDB" id="A0A6M0IC77"/>
<keyword evidence="2" id="KW-1185">Reference proteome</keyword>
<dbReference type="RefSeq" id="WP_164035109.1">
    <property type="nucleotide sequence ID" value="NZ_JAAGNZ010000001.1"/>
</dbReference>
<reference evidence="1 2" key="1">
    <citation type="submission" date="2020-02" db="EMBL/GenBank/DDBJ databases">
        <title>Draft genome sequence of two Spirosoma agri KCTC 52727 and Spirosoma terrae KCTC 52035.</title>
        <authorList>
            <person name="Rojas J."/>
            <person name="Ambika Manirajan B."/>
            <person name="Ratering S."/>
            <person name="Suarez C."/>
            <person name="Schnell S."/>
        </authorList>
    </citation>
    <scope>NUCLEOTIDE SEQUENCE [LARGE SCALE GENOMIC DNA]</scope>
    <source>
        <strain evidence="1 2">KCTC 52727</strain>
    </source>
</reference>
<sequence length="71" mass="8393">MDPIRLIQRPKDGKIIFTVPDDMRDETIVIEFRPAREDDSLTLAETSRQLFDRLPDPSPDFDWNTLNVYEQ</sequence>
<dbReference type="Proteomes" id="UP000477386">
    <property type="component" value="Unassembled WGS sequence"/>
</dbReference>
<protein>
    <submittedName>
        <fullName evidence="1">Uncharacterized protein</fullName>
    </submittedName>
</protein>
<accession>A0A6M0IC77</accession>